<dbReference type="PROSITE" id="PS00356">
    <property type="entry name" value="HTH_LACI_1"/>
    <property type="match status" value="1"/>
</dbReference>
<dbReference type="InterPro" id="IPR010982">
    <property type="entry name" value="Lambda_DNA-bd_dom_sf"/>
</dbReference>
<proteinExistence type="predicted"/>
<dbReference type="CDD" id="cd01392">
    <property type="entry name" value="HTH_LacI"/>
    <property type="match status" value="1"/>
</dbReference>
<dbReference type="SUPFAM" id="SSF47413">
    <property type="entry name" value="lambda repressor-like DNA-binding domains"/>
    <property type="match status" value="1"/>
</dbReference>
<dbReference type="InterPro" id="IPR028082">
    <property type="entry name" value="Peripla_BP_I"/>
</dbReference>
<name>A0A174DCG9_9FIRM</name>
<protein>
    <submittedName>
        <fullName evidence="5">Catabolite control protein</fullName>
    </submittedName>
</protein>
<accession>A0A174DCG9</accession>
<evidence type="ECO:0000256" key="1">
    <source>
        <dbReference type="ARBA" id="ARBA00023015"/>
    </source>
</evidence>
<sequence>MPKEFTINDIAKEAGVSKATVSRVLNESASVKTETKERVLEIMEKRHFSPSATARNLSRQSSNTIGVIVPEVDNPFFGEMLRGITEIADKYNYTLICCNSDDSADKDKKALLMLKEHRVRGLLYTPAVDYTTREQQREINKLLKDLNAPIVIMDRQTDSLEEYDGVFFDDEKGLYEATMALIRAGHTKIGLLNATMDRVLARVRYKGYERAIHDAGIPLEKRYIFEGDYRMTKAYKLSKKLLSMEDRPTAVLTCNNRTSLGFLKALYERDERLSRDIACIGLDRIEAFDVIHNKFNYIERDASQMGRQAIRLLNDRIAYPERPLKQIILTPVLRIQEL</sequence>
<gene>
    <name evidence="5" type="primary">ccpA_5</name>
    <name evidence="5" type="ORF">ERS852491_01626</name>
</gene>
<dbReference type="CDD" id="cd06267">
    <property type="entry name" value="PBP1_LacI_sugar_binding-like"/>
    <property type="match status" value="1"/>
</dbReference>
<organism evidence="5 6">
    <name type="scientific">Faecalicatena contorta</name>
    <dbReference type="NCBI Taxonomy" id="39482"/>
    <lineage>
        <taxon>Bacteria</taxon>
        <taxon>Bacillati</taxon>
        <taxon>Bacillota</taxon>
        <taxon>Clostridia</taxon>
        <taxon>Lachnospirales</taxon>
        <taxon>Lachnospiraceae</taxon>
        <taxon>Faecalicatena</taxon>
    </lineage>
</organism>
<dbReference type="Pfam" id="PF00532">
    <property type="entry name" value="Peripla_BP_1"/>
    <property type="match status" value="1"/>
</dbReference>
<dbReference type="PRINTS" id="PR00036">
    <property type="entry name" value="HTHLACI"/>
</dbReference>
<reference evidence="5 6" key="1">
    <citation type="submission" date="2015-09" db="EMBL/GenBank/DDBJ databases">
        <authorList>
            <consortium name="Pathogen Informatics"/>
        </authorList>
    </citation>
    <scope>NUCLEOTIDE SEQUENCE [LARGE SCALE GENOMIC DNA]</scope>
    <source>
        <strain evidence="5 6">2789STDY5834876</strain>
    </source>
</reference>
<dbReference type="InterPro" id="IPR001761">
    <property type="entry name" value="Peripla_BP/Lac1_sug-bd_dom"/>
</dbReference>
<keyword evidence="1" id="KW-0805">Transcription regulation</keyword>
<evidence type="ECO:0000256" key="2">
    <source>
        <dbReference type="ARBA" id="ARBA00023125"/>
    </source>
</evidence>
<dbReference type="RefSeq" id="WP_050641916.1">
    <property type="nucleotide sequence ID" value="NZ_CABKUE010000009.1"/>
</dbReference>
<dbReference type="OrthoDB" id="9784962at2"/>
<dbReference type="Gene3D" id="3.40.50.2300">
    <property type="match status" value="2"/>
</dbReference>
<evidence type="ECO:0000313" key="6">
    <source>
        <dbReference type="Proteomes" id="UP000095544"/>
    </source>
</evidence>
<keyword evidence="3" id="KW-0804">Transcription</keyword>
<dbReference type="Gene3D" id="1.10.260.40">
    <property type="entry name" value="lambda repressor-like DNA-binding domains"/>
    <property type="match status" value="1"/>
</dbReference>
<dbReference type="InterPro" id="IPR000843">
    <property type="entry name" value="HTH_LacI"/>
</dbReference>
<evidence type="ECO:0000256" key="3">
    <source>
        <dbReference type="ARBA" id="ARBA00023163"/>
    </source>
</evidence>
<dbReference type="EMBL" id="CYZU01000012">
    <property type="protein sequence ID" value="CUO23361.1"/>
    <property type="molecule type" value="Genomic_DNA"/>
</dbReference>
<keyword evidence="2" id="KW-0238">DNA-binding</keyword>
<dbReference type="GO" id="GO:0000976">
    <property type="term" value="F:transcription cis-regulatory region binding"/>
    <property type="evidence" value="ECO:0007669"/>
    <property type="project" value="TreeGrafter"/>
</dbReference>
<dbReference type="STRING" id="39482.ERS852491_01626"/>
<evidence type="ECO:0000259" key="4">
    <source>
        <dbReference type="PROSITE" id="PS50932"/>
    </source>
</evidence>
<dbReference type="Proteomes" id="UP000095544">
    <property type="component" value="Unassembled WGS sequence"/>
</dbReference>
<dbReference type="PANTHER" id="PTHR30146:SF109">
    <property type="entry name" value="HTH-TYPE TRANSCRIPTIONAL REGULATOR GALS"/>
    <property type="match status" value="1"/>
</dbReference>
<dbReference type="PROSITE" id="PS50932">
    <property type="entry name" value="HTH_LACI_2"/>
    <property type="match status" value="1"/>
</dbReference>
<dbReference type="AlphaFoldDB" id="A0A174DCG9"/>
<dbReference type="PANTHER" id="PTHR30146">
    <property type="entry name" value="LACI-RELATED TRANSCRIPTIONAL REPRESSOR"/>
    <property type="match status" value="1"/>
</dbReference>
<dbReference type="Pfam" id="PF00356">
    <property type="entry name" value="LacI"/>
    <property type="match status" value="1"/>
</dbReference>
<dbReference type="SMART" id="SM00354">
    <property type="entry name" value="HTH_LACI"/>
    <property type="match status" value="1"/>
</dbReference>
<dbReference type="GO" id="GO:0003700">
    <property type="term" value="F:DNA-binding transcription factor activity"/>
    <property type="evidence" value="ECO:0007669"/>
    <property type="project" value="TreeGrafter"/>
</dbReference>
<evidence type="ECO:0000313" key="5">
    <source>
        <dbReference type="EMBL" id="CUO23361.1"/>
    </source>
</evidence>
<dbReference type="SUPFAM" id="SSF53822">
    <property type="entry name" value="Periplasmic binding protein-like I"/>
    <property type="match status" value="1"/>
</dbReference>
<feature type="domain" description="HTH lacI-type" evidence="4">
    <location>
        <begin position="5"/>
        <end position="59"/>
    </location>
</feature>